<evidence type="ECO:0000313" key="2">
    <source>
        <dbReference type="Proteomes" id="UP000239089"/>
    </source>
</evidence>
<keyword evidence="2" id="KW-1185">Reference proteome</keyword>
<dbReference type="EMBL" id="NHSJ01000090">
    <property type="protein sequence ID" value="PPQ29549.1"/>
    <property type="molecule type" value="Genomic_DNA"/>
</dbReference>
<protein>
    <submittedName>
        <fullName evidence="1">Uncharacterized protein</fullName>
    </submittedName>
</protein>
<gene>
    <name evidence="1" type="ORF">CCR94_15120</name>
</gene>
<accession>A0A2S6N4M4</accession>
<comment type="caution">
    <text evidence="1">The sequence shown here is derived from an EMBL/GenBank/DDBJ whole genome shotgun (WGS) entry which is preliminary data.</text>
</comment>
<name>A0A2S6N4M4_9HYPH</name>
<proteinExistence type="predicted"/>
<reference evidence="1 2" key="1">
    <citation type="journal article" date="2018" name="Arch. Microbiol.">
        <title>New insights into the metabolic potential of the phototrophic purple bacterium Rhodopila globiformis DSM 161(T) from its draft genome sequence and evidence for a vanadium-dependent nitrogenase.</title>
        <authorList>
            <person name="Imhoff J.F."/>
            <person name="Rahn T."/>
            <person name="Kunzel S."/>
            <person name="Neulinger S.C."/>
        </authorList>
    </citation>
    <scope>NUCLEOTIDE SEQUENCE [LARGE SCALE GENOMIC DNA]</scope>
    <source>
        <strain evidence="1 2">DSM 16996</strain>
    </source>
</reference>
<dbReference type="OrthoDB" id="8446914at2"/>
<dbReference type="AlphaFoldDB" id="A0A2S6N4M4"/>
<dbReference type="Proteomes" id="UP000239089">
    <property type="component" value="Unassembled WGS sequence"/>
</dbReference>
<sequence>MAGEMRTAGLLAMMFGLLAMGAARAGTIRAGTVDVSPQGLTRYAWCLEQARQEDAVYPGDRGVGYRCTHETAAGYFNALGRRGRDPRETSVRDETGAYVLRPISGLGNCWHRIEDETGRPVSAFGCDVFIAY</sequence>
<evidence type="ECO:0000313" key="1">
    <source>
        <dbReference type="EMBL" id="PPQ29549.1"/>
    </source>
</evidence>
<organism evidence="1 2">
    <name type="scientific">Rhodoblastus sphagnicola</name>
    <dbReference type="NCBI Taxonomy" id="333368"/>
    <lineage>
        <taxon>Bacteria</taxon>
        <taxon>Pseudomonadati</taxon>
        <taxon>Pseudomonadota</taxon>
        <taxon>Alphaproteobacteria</taxon>
        <taxon>Hyphomicrobiales</taxon>
        <taxon>Rhodoblastaceae</taxon>
        <taxon>Rhodoblastus</taxon>
    </lineage>
</organism>
<dbReference type="RefSeq" id="WP_104508691.1">
    <property type="nucleotide sequence ID" value="NZ_JACIGC010000001.1"/>
</dbReference>